<name>A0A7S2K4P5_9STRA</name>
<feature type="region of interest" description="Disordered" evidence="1">
    <location>
        <begin position="31"/>
        <end position="80"/>
    </location>
</feature>
<gene>
    <name evidence="2" type="ORF">LDAN0321_LOCUS5384</name>
</gene>
<dbReference type="EMBL" id="HBGY01008551">
    <property type="protein sequence ID" value="CAD9566274.1"/>
    <property type="molecule type" value="Transcribed_RNA"/>
</dbReference>
<feature type="region of interest" description="Disordered" evidence="1">
    <location>
        <begin position="241"/>
        <end position="263"/>
    </location>
</feature>
<dbReference type="AlphaFoldDB" id="A0A7S2K4P5"/>
<feature type="compositionally biased region" description="Basic and acidic residues" evidence="1">
    <location>
        <begin position="50"/>
        <end position="62"/>
    </location>
</feature>
<reference evidence="2" key="1">
    <citation type="submission" date="2021-01" db="EMBL/GenBank/DDBJ databases">
        <authorList>
            <person name="Corre E."/>
            <person name="Pelletier E."/>
            <person name="Niang G."/>
            <person name="Scheremetjew M."/>
            <person name="Finn R."/>
            <person name="Kale V."/>
            <person name="Holt S."/>
            <person name="Cochrane G."/>
            <person name="Meng A."/>
            <person name="Brown T."/>
            <person name="Cohen L."/>
        </authorList>
    </citation>
    <scope>NUCLEOTIDE SEQUENCE</scope>
    <source>
        <strain evidence="2">B650</strain>
    </source>
</reference>
<proteinExistence type="predicted"/>
<evidence type="ECO:0000256" key="1">
    <source>
        <dbReference type="SAM" id="MobiDB-lite"/>
    </source>
</evidence>
<sequence length="284" mass="32192">MEKVKMSEVSDTFDVIDSKLDAITGALNVQLSTSAKSSQENTNGSEEDDGTRSDNTERERVLQDNTNNETKLKEEQNNDEIETWPLYGHVLPSSEKCSESVNDSPSPCQNTSVAEVKCKQRMYNTQGDSGLHARLRRAMNLKNDEPTLTMATSLSPNLSSEQATIDDRDIDIGFNTIREHESDGNEEDELIKGTRHNDPTKCSTFDGMHNENILDSCCCFDDENEIYAKCTDNHSEWVTKDWDDEPQSPNQAHEKHMHMPRPCIGYGITPDEDFLDDWDDQWSE</sequence>
<evidence type="ECO:0000313" key="2">
    <source>
        <dbReference type="EMBL" id="CAD9566274.1"/>
    </source>
</evidence>
<organism evidence="2">
    <name type="scientific">Leptocylindrus danicus</name>
    <dbReference type="NCBI Taxonomy" id="163516"/>
    <lineage>
        <taxon>Eukaryota</taxon>
        <taxon>Sar</taxon>
        <taxon>Stramenopiles</taxon>
        <taxon>Ochrophyta</taxon>
        <taxon>Bacillariophyta</taxon>
        <taxon>Coscinodiscophyceae</taxon>
        <taxon>Chaetocerotophycidae</taxon>
        <taxon>Leptocylindrales</taxon>
        <taxon>Leptocylindraceae</taxon>
        <taxon>Leptocylindrus</taxon>
    </lineage>
</organism>
<feature type="compositionally biased region" description="Polar residues" evidence="1">
    <location>
        <begin position="31"/>
        <end position="44"/>
    </location>
</feature>
<accession>A0A7S2K4P5</accession>
<protein>
    <submittedName>
        <fullName evidence="2">Uncharacterized protein</fullName>
    </submittedName>
</protein>